<dbReference type="FunFam" id="2.60.40.60:FF:000020">
    <property type="entry name" value="Dachsous cadherin-related 1b"/>
    <property type="match status" value="2"/>
</dbReference>
<feature type="domain" description="Cadherin" evidence="14">
    <location>
        <begin position="398"/>
        <end position="505"/>
    </location>
</feature>
<keyword evidence="6 12" id="KW-0106">Calcium</keyword>
<keyword evidence="9" id="KW-0472">Membrane</keyword>
<gene>
    <name evidence="15" type="ORF">AAG570_006401</name>
</gene>
<evidence type="ECO:0000313" key="16">
    <source>
        <dbReference type="Proteomes" id="UP001558652"/>
    </source>
</evidence>
<feature type="domain" description="Cadherin" evidence="14">
    <location>
        <begin position="1641"/>
        <end position="1750"/>
    </location>
</feature>
<dbReference type="GO" id="GO:0007163">
    <property type="term" value="P:establishment or maintenance of cell polarity"/>
    <property type="evidence" value="ECO:0007669"/>
    <property type="project" value="UniProtKB-ARBA"/>
</dbReference>
<dbReference type="FunFam" id="2.60.40.60:FF:000081">
    <property type="entry name" value="protocadherin Fat 4"/>
    <property type="match status" value="1"/>
</dbReference>
<feature type="domain" description="Cadherin" evidence="14">
    <location>
        <begin position="501"/>
        <end position="600"/>
    </location>
</feature>
<keyword evidence="5" id="KW-0677">Repeat</keyword>
<dbReference type="FunFam" id="2.60.40.60:FF:000353">
    <property type="entry name" value="Dachsous, isoform B"/>
    <property type="match status" value="1"/>
</dbReference>
<evidence type="ECO:0000256" key="13">
    <source>
        <dbReference type="SAM" id="MobiDB-lite"/>
    </source>
</evidence>
<dbReference type="InterPro" id="IPR002126">
    <property type="entry name" value="Cadherin-like_dom"/>
</dbReference>
<feature type="domain" description="Cadherin" evidence="14">
    <location>
        <begin position="1419"/>
        <end position="1527"/>
    </location>
</feature>
<keyword evidence="8" id="KW-1133">Transmembrane helix</keyword>
<feature type="region of interest" description="Disordered" evidence="13">
    <location>
        <begin position="2052"/>
        <end position="2078"/>
    </location>
</feature>
<dbReference type="Pfam" id="PF00028">
    <property type="entry name" value="Cadherin"/>
    <property type="match status" value="15"/>
</dbReference>
<dbReference type="GO" id="GO:0048729">
    <property type="term" value="P:tissue morphogenesis"/>
    <property type="evidence" value="ECO:0007669"/>
    <property type="project" value="UniProtKB-ARBA"/>
</dbReference>
<evidence type="ECO:0000256" key="4">
    <source>
        <dbReference type="ARBA" id="ARBA00022729"/>
    </source>
</evidence>
<dbReference type="InterPro" id="IPR027397">
    <property type="entry name" value="Catenin-bd_sf"/>
</dbReference>
<keyword evidence="16" id="KW-1185">Reference proteome</keyword>
<evidence type="ECO:0000256" key="12">
    <source>
        <dbReference type="PROSITE-ProRule" id="PRU00043"/>
    </source>
</evidence>
<evidence type="ECO:0000313" key="15">
    <source>
        <dbReference type="EMBL" id="KAL1139417.1"/>
    </source>
</evidence>
<comment type="subcellular location">
    <subcellularLocation>
        <location evidence="1">Membrane</location>
        <topology evidence="1">Single-pass membrane protein</topology>
    </subcellularLocation>
</comment>
<feature type="domain" description="Cadherin" evidence="14">
    <location>
        <begin position="701"/>
        <end position="805"/>
    </location>
</feature>
<dbReference type="FunFam" id="2.60.40.60:FF:000116">
    <property type="entry name" value="Dachsous cadherin-related 2"/>
    <property type="match status" value="2"/>
</dbReference>
<dbReference type="GO" id="GO:0005509">
    <property type="term" value="F:calcium ion binding"/>
    <property type="evidence" value="ECO:0007669"/>
    <property type="project" value="UniProtKB-UniRule"/>
</dbReference>
<dbReference type="GO" id="GO:0060429">
    <property type="term" value="P:epithelium development"/>
    <property type="evidence" value="ECO:0007669"/>
    <property type="project" value="UniProtKB-ARBA"/>
</dbReference>
<keyword evidence="2" id="KW-0245">EGF-like domain</keyword>
<dbReference type="GO" id="GO:0098742">
    <property type="term" value="P:cell-cell adhesion via plasma-membrane adhesion molecules"/>
    <property type="evidence" value="ECO:0007669"/>
    <property type="project" value="UniProtKB-ARBA"/>
</dbReference>
<feature type="domain" description="Cadherin" evidence="14">
    <location>
        <begin position="284"/>
        <end position="396"/>
    </location>
</feature>
<evidence type="ECO:0000256" key="5">
    <source>
        <dbReference type="ARBA" id="ARBA00022737"/>
    </source>
</evidence>
<evidence type="ECO:0000256" key="6">
    <source>
        <dbReference type="ARBA" id="ARBA00022837"/>
    </source>
</evidence>
<dbReference type="Proteomes" id="UP001558652">
    <property type="component" value="Unassembled WGS sequence"/>
</dbReference>
<comment type="caution">
    <text evidence="15">The sequence shown here is derived from an EMBL/GenBank/DDBJ whole genome shotgun (WGS) entry which is preliminary data.</text>
</comment>
<keyword evidence="7" id="KW-0130">Cell adhesion</keyword>
<dbReference type="PROSITE" id="PS50268">
    <property type="entry name" value="CADHERIN_2"/>
    <property type="match status" value="17"/>
</dbReference>
<evidence type="ECO:0000256" key="3">
    <source>
        <dbReference type="ARBA" id="ARBA00022692"/>
    </source>
</evidence>
<dbReference type="GO" id="GO:0007399">
    <property type="term" value="P:nervous system development"/>
    <property type="evidence" value="ECO:0007669"/>
    <property type="project" value="UniProtKB-ARBA"/>
</dbReference>
<dbReference type="SMART" id="SM00112">
    <property type="entry name" value="CA"/>
    <property type="match status" value="17"/>
</dbReference>
<feature type="domain" description="Cadherin" evidence="14">
    <location>
        <begin position="1126"/>
        <end position="1223"/>
    </location>
</feature>
<accession>A0ABD0Z6P3</accession>
<keyword evidence="10" id="KW-1015">Disulfide bond</keyword>
<keyword evidence="11" id="KW-0325">Glycoprotein</keyword>
<evidence type="ECO:0000256" key="10">
    <source>
        <dbReference type="ARBA" id="ARBA00023157"/>
    </source>
</evidence>
<feature type="region of interest" description="Disordered" evidence="13">
    <location>
        <begin position="1898"/>
        <end position="1919"/>
    </location>
</feature>
<feature type="domain" description="Cadherin" evidence="14">
    <location>
        <begin position="7"/>
        <end position="57"/>
    </location>
</feature>
<dbReference type="FunFam" id="2.60.40.60:FF:000035">
    <property type="entry name" value="Protocadherin Fat 3"/>
    <property type="match status" value="1"/>
</dbReference>
<feature type="domain" description="Cadherin" evidence="14">
    <location>
        <begin position="167"/>
        <end position="283"/>
    </location>
</feature>
<evidence type="ECO:0000256" key="9">
    <source>
        <dbReference type="ARBA" id="ARBA00023136"/>
    </source>
</evidence>
<feature type="compositionally biased region" description="Low complexity" evidence="13">
    <location>
        <begin position="1818"/>
        <end position="1846"/>
    </location>
</feature>
<sequence length="2174" mass="235020">MNFLIAGEVSTREVLDRESKPLYELVAEARDQGRPSRSARVPLRILVSDVNDNAPDIIDPQEDVVSVREEQPPGTEVVRIRAVDRDAGPNASVTYSILKGREADGWGVFSVDPVTGVLRTRAVLDHAERPIYRVTVAASDSGTPHRQSVRTLRVEVLALNDNRPTFSSSSLHFKVREDVPVGYVVGNVVNSESPEENLVSVRARGGHVMYTLTSISPTDTETAFDMDRSSGSLVVARRLDRETCPEYRLEVRALDTSTTNNPQSSAVVVRVEITDVNDNTPRWDKELVTFEIAEDAPVGSAAWNFSATDADAASNGEVRYGLVSCSPCPRHSSPTFAVDPLTGSLTLLASLDYEKLSEYTVVVRVTDQAANLSDRLSASLTARLKVRDVNDNAPQFVSPTVKTVHVKDGTEPGSSLTRVMAVDKDSGEFGRVTYVISAGNSEGRFALGYETGVLTLTRPLEPSAMYTVNVTASDHASPAKHSTISLIIVVQGSTESPLRFHSPEYHANISEDASIGAFVVRVQAKSGDMNGGNVTYSLGGGSDGLFRVDPVSGVVSVVKSLDRETKWEYVFPVYGEEEGRYDTAVIRIRVTDTNDHAPTFPACYTLSLPENSDFAVIHRLSAYDPDSGPNGELTYSITGGNSGNRFSIDLRTGEVSARALDRESQWQYHLVISAQDGPGLRGLCNLTVIVADENDNRPEFGRLAYSGSVREDAPPGTPVLTVTATDPDSGLNARLVYSIANESHWLFAIDNRTGVISTVGNLDRERQSVFEFQVVATDGGRYDARSHKVPVRITVEDVNDNKPVFSDYPFTAEVPGNTQPGQDLLRVTATDADQGPNADVVYSFFNQPPNNKFRINPKSGVITASSGLAMESGRLFHLQLVATDKGNPPQSSTGLVEIKVGDGPEGAPTLRFQNSSYIVQLPENAEVGTDVVQVSAVRTDGRRQKILYRFGSGNEDGKFEINGNSGQIRVLDSAKLDYEVKARLRLNVVAEAEVTGGPPLYGYTQVWVHLLDQNDSPPRFTQPQYTAAVWEGNNKGTYVMQVSATDVDQGPNARLLYHIVDGNHDNAFVIEPPFSGIVKTNIVLDREIRDSYRLTVIATDEGIPQLTGTSTIRINIVDVNDNQPTFPPHSVISVKEGKEVGSVLTSVTANDVDTNPTITYNLSDSDGYFSIDRFSGKVTLCHELDYETRQEYRLHITASDTAHTAQTVLTVKVIDDNDNTPKFIQPSYQATLPVSATDADSGQNAELRYSFVNPVTGFTIDENTGVITANRTAISMPVERLKVIDLLVKVTDSGRHPLSSITSVRVKVDDYSAGKSHFSQNEYRISAKENAGIGTSLLKMAPSTIIETSMKSHYNIIDGNKDATFQILSPHGELILVKSLDREVQDLYTLKVTYGPDNTTAATVIITVEDANDNAPQFVSLENSVTISEGVPVGHVLLQLKGTDDDLPPNSDIQFDITSGNDEDLFQVDSLSGLLSVKNKLDYDLGIPLYSLVVRATDSAREPEFPLSTLATIKIILEDENDNTPQFPVLEYLEFVGENEAIGSTVFTARATDMDRGIYGKLNYSIESAAATGYTDIDDSWKLFKVDSYTGLVTTNTVFDYEARSRYAFTLITTDTGGKKARVRVRVEIESRDEFHPQFTERTYRFVVTGSDLPVGSVVGNVIATDRDKGPDGRVVYQLSNQHVYFKVNRTTGAVMIKKKLDNGLDTNQEVSFVVTASSGRQGSLTNMTVVEISFDPLAGHETNLVNPEEGGNNTALAASTGNRRNKKVNKPSLGAGQSTDNFVDPGAFDTIPIRGGVAGPASQFGPPKYEDIPTYRNNKSSSSNSGAATTSQISGSDQSGSSGRGSAEDGDDVEDEEIRMINEGIQREAGLNRTSDDNMSDVSVQNTQEYLARLGIVNTKGGSGGSRRHTTDSVGAGSSKDIMLHAGVPIDELHMFDEDAPEEADITNLIYAKLTDVSGSDRASSAEDGNGSTTGALGAAVDHVMGMGAFGSVPNTHQPSMTGSLSSIVHSEEELTGSYNWDYLLDWGPQYQPLAHVFSEIARLKDDAASVKSGTSGASSGKGKCPPPVAKSLPPPLLTSVAPRSIAAPVLSARSTHHPSVPHQTPKMHVLPRSPINHDGTGAVFGSSAAMSPSFSPALSPLATSPSLSPMVTPRLPSSHHVRQRTTDAELRI</sequence>
<feature type="domain" description="Cadherin" evidence="14">
    <location>
        <begin position="1021"/>
        <end position="1126"/>
    </location>
</feature>
<evidence type="ECO:0000256" key="8">
    <source>
        <dbReference type="ARBA" id="ARBA00022989"/>
    </source>
</evidence>
<feature type="compositionally biased region" description="Pro residues" evidence="13">
    <location>
        <begin position="2066"/>
        <end position="2078"/>
    </location>
</feature>
<proteinExistence type="predicted"/>
<dbReference type="FunFam" id="2.60.40.60:FF:000106">
    <property type="entry name" value="FAT atypical cadherin 4"/>
    <property type="match status" value="1"/>
</dbReference>
<keyword evidence="3" id="KW-0812">Transmembrane</keyword>
<dbReference type="GO" id="GO:0009887">
    <property type="term" value="P:animal organ morphogenesis"/>
    <property type="evidence" value="ECO:0007669"/>
    <property type="project" value="UniProtKB-ARBA"/>
</dbReference>
<reference evidence="15 16" key="1">
    <citation type="submission" date="2024-07" db="EMBL/GenBank/DDBJ databases">
        <title>Chromosome-level genome assembly of the water stick insect Ranatra chinensis (Heteroptera: Nepidae).</title>
        <authorList>
            <person name="Liu X."/>
        </authorList>
    </citation>
    <scope>NUCLEOTIDE SEQUENCE [LARGE SCALE GENOMIC DNA]</scope>
    <source>
        <strain evidence="15">Cailab_2021Rc</strain>
        <tissue evidence="15">Muscle</tissue>
    </source>
</reference>
<dbReference type="SUPFAM" id="SSF49313">
    <property type="entry name" value="Cadherin-like"/>
    <property type="match status" value="17"/>
</dbReference>
<evidence type="ECO:0000256" key="2">
    <source>
        <dbReference type="ARBA" id="ARBA00022536"/>
    </source>
</evidence>
<dbReference type="PRINTS" id="PR00205">
    <property type="entry name" value="CADHERIN"/>
</dbReference>
<organism evidence="15 16">
    <name type="scientific">Ranatra chinensis</name>
    <dbReference type="NCBI Taxonomy" id="642074"/>
    <lineage>
        <taxon>Eukaryota</taxon>
        <taxon>Metazoa</taxon>
        <taxon>Ecdysozoa</taxon>
        <taxon>Arthropoda</taxon>
        <taxon>Hexapoda</taxon>
        <taxon>Insecta</taxon>
        <taxon>Pterygota</taxon>
        <taxon>Neoptera</taxon>
        <taxon>Paraneoptera</taxon>
        <taxon>Hemiptera</taxon>
        <taxon>Heteroptera</taxon>
        <taxon>Panheteroptera</taxon>
        <taxon>Nepomorpha</taxon>
        <taxon>Nepidae</taxon>
        <taxon>Ranatrinae</taxon>
        <taxon>Ranatra</taxon>
    </lineage>
</organism>
<feature type="domain" description="Cadherin" evidence="14">
    <location>
        <begin position="600"/>
        <end position="700"/>
    </location>
</feature>
<evidence type="ECO:0000256" key="7">
    <source>
        <dbReference type="ARBA" id="ARBA00022889"/>
    </source>
</evidence>
<dbReference type="FunFam" id="2.60.40.60:FF:000015">
    <property type="entry name" value="FAT atypical cadherin 1"/>
    <property type="match status" value="1"/>
</dbReference>
<dbReference type="FunFam" id="2.60.40.60:FF:000140">
    <property type="entry name" value="Dachsous cadherin-related 1"/>
    <property type="match status" value="1"/>
</dbReference>
<feature type="domain" description="Cadherin" evidence="14">
    <location>
        <begin position="1234"/>
        <end position="1318"/>
    </location>
</feature>
<feature type="domain" description="Cadherin" evidence="14">
    <location>
        <begin position="1319"/>
        <end position="1418"/>
    </location>
</feature>
<evidence type="ECO:0000256" key="1">
    <source>
        <dbReference type="ARBA" id="ARBA00004167"/>
    </source>
</evidence>
<feature type="region of interest" description="Disordered" evidence="13">
    <location>
        <begin position="2147"/>
        <end position="2174"/>
    </location>
</feature>
<dbReference type="PANTHER" id="PTHR24026:SF133">
    <property type="entry name" value="CADHERIN-RELATED FAMILY MEMBER 2"/>
    <property type="match status" value="1"/>
</dbReference>
<feature type="compositionally biased region" description="Low complexity" evidence="13">
    <location>
        <begin position="2052"/>
        <end position="2065"/>
    </location>
</feature>
<name>A0ABD0Z6P3_9HEMI</name>
<dbReference type="GO" id="GO:0016020">
    <property type="term" value="C:membrane"/>
    <property type="evidence" value="ECO:0007669"/>
    <property type="project" value="UniProtKB-SubCell"/>
</dbReference>
<dbReference type="InterPro" id="IPR020894">
    <property type="entry name" value="Cadherin_CS"/>
</dbReference>
<feature type="region of interest" description="Disordered" evidence="13">
    <location>
        <begin position="1744"/>
        <end position="1856"/>
    </location>
</feature>
<feature type="domain" description="Cadherin" evidence="14">
    <location>
        <begin position="1536"/>
        <end position="1639"/>
    </location>
</feature>
<dbReference type="Gene3D" id="4.10.900.10">
    <property type="entry name" value="TCF3-CBD (Catenin binding domain)"/>
    <property type="match status" value="1"/>
</dbReference>
<dbReference type="PANTHER" id="PTHR24026">
    <property type="entry name" value="FAT ATYPICAL CADHERIN-RELATED"/>
    <property type="match status" value="1"/>
</dbReference>
<evidence type="ECO:0000259" key="14">
    <source>
        <dbReference type="PROSITE" id="PS50268"/>
    </source>
</evidence>
<dbReference type="FunFam" id="2.60.40.60:FF:000024">
    <property type="entry name" value="FAT atypical cadherin 3"/>
    <property type="match status" value="1"/>
</dbReference>
<dbReference type="CDD" id="cd11304">
    <property type="entry name" value="Cadherin_repeat"/>
    <property type="match status" value="17"/>
</dbReference>
<evidence type="ECO:0000256" key="11">
    <source>
        <dbReference type="ARBA" id="ARBA00023180"/>
    </source>
</evidence>
<feature type="compositionally biased region" description="Polar residues" evidence="13">
    <location>
        <begin position="1752"/>
        <end position="1763"/>
    </location>
</feature>
<feature type="domain" description="Cadherin" evidence="14">
    <location>
        <begin position="59"/>
        <end position="166"/>
    </location>
</feature>
<protein>
    <recommendedName>
        <fullName evidence="14">Cadherin domain-containing protein</fullName>
    </recommendedName>
</protein>
<dbReference type="Gene3D" id="2.60.40.60">
    <property type="entry name" value="Cadherins"/>
    <property type="match status" value="17"/>
</dbReference>
<feature type="domain" description="Cadherin" evidence="14">
    <location>
        <begin position="913"/>
        <end position="1020"/>
    </location>
</feature>
<keyword evidence="4" id="KW-0732">Signal</keyword>
<dbReference type="InterPro" id="IPR015919">
    <property type="entry name" value="Cadherin-like_sf"/>
</dbReference>
<dbReference type="EMBL" id="JBFDAA010000002">
    <property type="protein sequence ID" value="KAL1139417.1"/>
    <property type="molecule type" value="Genomic_DNA"/>
</dbReference>
<feature type="domain" description="Cadherin" evidence="14">
    <location>
        <begin position="806"/>
        <end position="910"/>
    </location>
</feature>
<dbReference type="PROSITE" id="PS00232">
    <property type="entry name" value="CADHERIN_1"/>
    <property type="match status" value="10"/>
</dbReference>